<dbReference type="GO" id="GO:0005886">
    <property type="term" value="C:plasma membrane"/>
    <property type="evidence" value="ECO:0007669"/>
    <property type="project" value="UniProtKB-SubCell"/>
</dbReference>
<keyword evidence="3" id="KW-1003">Cell membrane</keyword>
<dbReference type="PANTHER" id="PTHR23517:SF14">
    <property type="entry name" value="PUTATIVE-RELATED"/>
    <property type="match status" value="1"/>
</dbReference>
<feature type="transmembrane region" description="Helical" evidence="7">
    <location>
        <begin position="196"/>
        <end position="217"/>
    </location>
</feature>
<keyword evidence="2" id="KW-0813">Transport</keyword>
<keyword evidence="5 7" id="KW-1133">Transmembrane helix</keyword>
<keyword evidence="6 7" id="KW-0472">Membrane</keyword>
<dbReference type="Proteomes" id="UP000008458">
    <property type="component" value="Chromosome"/>
</dbReference>
<gene>
    <name evidence="9" type="ordered locus">Ahos_1982</name>
</gene>
<feature type="transmembrane region" description="Helical" evidence="7">
    <location>
        <begin position="7"/>
        <end position="30"/>
    </location>
</feature>
<dbReference type="InterPro" id="IPR020846">
    <property type="entry name" value="MFS_dom"/>
</dbReference>
<feature type="transmembrane region" description="Helical" evidence="7">
    <location>
        <begin position="160"/>
        <end position="176"/>
    </location>
</feature>
<dbReference type="eggNOG" id="arCOG00132">
    <property type="taxonomic scope" value="Archaea"/>
</dbReference>
<dbReference type="InterPro" id="IPR050171">
    <property type="entry name" value="MFS_Transporters"/>
</dbReference>
<feature type="transmembrane region" description="Helical" evidence="7">
    <location>
        <begin position="318"/>
        <end position="341"/>
    </location>
</feature>
<dbReference type="STRING" id="933801.Ahos_1982"/>
<dbReference type="Gene3D" id="1.20.1250.20">
    <property type="entry name" value="MFS general substrate transporter like domains"/>
    <property type="match status" value="2"/>
</dbReference>
<evidence type="ECO:0000256" key="1">
    <source>
        <dbReference type="ARBA" id="ARBA00004651"/>
    </source>
</evidence>
<feature type="transmembrane region" description="Helical" evidence="7">
    <location>
        <begin position="42"/>
        <end position="61"/>
    </location>
</feature>
<evidence type="ECO:0000256" key="3">
    <source>
        <dbReference type="ARBA" id="ARBA00022475"/>
    </source>
</evidence>
<evidence type="ECO:0000256" key="4">
    <source>
        <dbReference type="ARBA" id="ARBA00022692"/>
    </source>
</evidence>
<evidence type="ECO:0000256" key="2">
    <source>
        <dbReference type="ARBA" id="ARBA00022448"/>
    </source>
</evidence>
<dbReference type="Pfam" id="PF07690">
    <property type="entry name" value="MFS_1"/>
    <property type="match status" value="2"/>
</dbReference>
<evidence type="ECO:0000256" key="7">
    <source>
        <dbReference type="SAM" id="Phobius"/>
    </source>
</evidence>
<sequence length="374" mass="41460">MKEINKLALIGGSRALSGSIIWPFIGFALYEVYHFSLDFVSLFYIIQGVISVLAYIIGGYMTDFLGRVKSMVISSLSASISLLLAFLLNLPLATVFFILLQTFFNSIYNVSNTSMVGDLNKEFKGLVISFSRIRVGINAGWAVGPVIGGILFTISGFRELLLVSSIISLLPIPLLFSLPDFKGKIGISLNLSKEFILFLIPTFLTFMIMGQLGFSLLTYYNLIVGLSTFQVSLLFMVNGLLIVIFQEFIGRKLTIKMIILGMIIYAFSYLFVAFVTNFILAVIDIVFITLAEMIVSPLSQAIASSLSRDEVRGREIGIYGMVTALGRVLGSSYASFLMNYYLYSSPLILWFLISLLGFSSALLYYPLVKSDKNE</sequence>
<dbReference type="OrthoDB" id="117970at2157"/>
<dbReference type="SUPFAM" id="SSF103473">
    <property type="entry name" value="MFS general substrate transporter"/>
    <property type="match status" value="1"/>
</dbReference>
<dbReference type="EMBL" id="CP002535">
    <property type="protein sequence ID" value="AEE94854.1"/>
    <property type="molecule type" value="Genomic_DNA"/>
</dbReference>
<dbReference type="AlphaFoldDB" id="F4B830"/>
<organism evidence="9 10">
    <name type="scientific">Acidianus hospitalis (strain W1)</name>
    <dbReference type="NCBI Taxonomy" id="933801"/>
    <lineage>
        <taxon>Archaea</taxon>
        <taxon>Thermoproteota</taxon>
        <taxon>Thermoprotei</taxon>
        <taxon>Sulfolobales</taxon>
        <taxon>Sulfolobaceae</taxon>
        <taxon>Acidianus</taxon>
    </lineage>
</organism>
<reference key="2">
    <citation type="journal article" date="2011" name="Extremophiles">
        <title>Genomic analyses of Acidianus hospitalis W1 a host for studying crenarchaeal virus and plasmid life cycles.</title>
        <authorList>
            <person name="You X.Y."/>
            <person name="Liu C."/>
            <person name="Wang S.Y."/>
            <person name="Jiang C.Y."/>
            <person name="Shah S.A."/>
            <person name="Prangishvili D."/>
            <person name="Liu S.J."/>
            <person name="Garrett R.A."/>
        </authorList>
    </citation>
    <scope>NUCLEOTIDE SEQUENCE</scope>
    <source>
        <strain>W1</strain>
    </source>
</reference>
<evidence type="ECO:0000256" key="6">
    <source>
        <dbReference type="ARBA" id="ARBA00023136"/>
    </source>
</evidence>
<dbReference type="InterPro" id="IPR011701">
    <property type="entry name" value="MFS"/>
</dbReference>
<dbReference type="InterPro" id="IPR036259">
    <property type="entry name" value="MFS_trans_sf"/>
</dbReference>
<evidence type="ECO:0000259" key="8">
    <source>
        <dbReference type="PROSITE" id="PS50850"/>
    </source>
</evidence>
<dbReference type="GeneID" id="10601481"/>
<feature type="transmembrane region" description="Helical" evidence="7">
    <location>
        <begin position="347"/>
        <end position="368"/>
    </location>
</feature>
<protein>
    <submittedName>
        <fullName evidence="9">Major facilitator superfamily MFS_1</fullName>
    </submittedName>
</protein>
<keyword evidence="10" id="KW-1185">Reference proteome</keyword>
<evidence type="ECO:0000256" key="5">
    <source>
        <dbReference type="ARBA" id="ARBA00022989"/>
    </source>
</evidence>
<proteinExistence type="predicted"/>
<keyword evidence="4 7" id="KW-0812">Transmembrane</keyword>
<feature type="transmembrane region" description="Helical" evidence="7">
    <location>
        <begin position="82"/>
        <end position="104"/>
    </location>
</feature>
<dbReference type="GO" id="GO:0022857">
    <property type="term" value="F:transmembrane transporter activity"/>
    <property type="evidence" value="ECO:0007669"/>
    <property type="project" value="InterPro"/>
</dbReference>
<name>F4B830_ACIHW</name>
<feature type="domain" description="Major facilitator superfamily (MFS) profile" evidence="8">
    <location>
        <begin position="157"/>
        <end position="374"/>
    </location>
</feature>
<dbReference type="PANTHER" id="PTHR23517">
    <property type="entry name" value="RESISTANCE PROTEIN MDTM, PUTATIVE-RELATED-RELATED"/>
    <property type="match status" value="1"/>
</dbReference>
<comment type="subcellular location">
    <subcellularLocation>
        <location evidence="1">Cell membrane</location>
        <topology evidence="1">Multi-pass membrane protein</topology>
    </subcellularLocation>
</comment>
<dbReference type="PROSITE" id="PS50850">
    <property type="entry name" value="MFS"/>
    <property type="match status" value="1"/>
</dbReference>
<feature type="transmembrane region" description="Helical" evidence="7">
    <location>
        <begin position="223"/>
        <end position="245"/>
    </location>
</feature>
<evidence type="ECO:0000313" key="10">
    <source>
        <dbReference type="Proteomes" id="UP000008458"/>
    </source>
</evidence>
<feature type="transmembrane region" description="Helical" evidence="7">
    <location>
        <begin position="257"/>
        <end position="279"/>
    </location>
</feature>
<dbReference type="HOGENOM" id="CLU_001265_60_4_2"/>
<accession>F4B830</accession>
<evidence type="ECO:0000313" key="9">
    <source>
        <dbReference type="EMBL" id="AEE94854.1"/>
    </source>
</evidence>
<reference evidence="9 10" key="1">
    <citation type="journal article" date="2011" name="Extremophiles">
        <title>Genomic analysis of Acidianus hospitalis W1 a host for studying crenarchaeal virus and plasmid life cycles.</title>
        <authorList>
            <person name="You X.Y."/>
            <person name="Liu C."/>
            <person name="Wang S.Y."/>
            <person name="Jiang C.Y."/>
            <person name="Shah S.A."/>
            <person name="Prangishvili D."/>
            <person name="She Q."/>
            <person name="Liu S.J."/>
            <person name="Garrett R.A."/>
        </authorList>
    </citation>
    <scope>NUCLEOTIDE SEQUENCE [LARGE SCALE GENOMIC DNA]</scope>
    <source>
        <strain evidence="9 10">W1</strain>
    </source>
</reference>
<dbReference type="RefSeq" id="WP_013776769.1">
    <property type="nucleotide sequence ID" value="NC_015518.1"/>
</dbReference>
<dbReference type="KEGG" id="aho:Ahos_1982"/>